<name>A0A8T0TD62_PANVG</name>
<keyword evidence="3" id="KW-1185">Reference proteome</keyword>
<feature type="region of interest" description="Disordered" evidence="1">
    <location>
        <begin position="53"/>
        <end position="76"/>
    </location>
</feature>
<evidence type="ECO:0000313" key="2">
    <source>
        <dbReference type="EMBL" id="KAG2608177.1"/>
    </source>
</evidence>
<accession>A0A8T0TD62</accession>
<proteinExistence type="predicted"/>
<organism evidence="2 3">
    <name type="scientific">Panicum virgatum</name>
    <name type="common">Blackwell switchgrass</name>
    <dbReference type="NCBI Taxonomy" id="38727"/>
    <lineage>
        <taxon>Eukaryota</taxon>
        <taxon>Viridiplantae</taxon>
        <taxon>Streptophyta</taxon>
        <taxon>Embryophyta</taxon>
        <taxon>Tracheophyta</taxon>
        <taxon>Spermatophyta</taxon>
        <taxon>Magnoliopsida</taxon>
        <taxon>Liliopsida</taxon>
        <taxon>Poales</taxon>
        <taxon>Poaceae</taxon>
        <taxon>PACMAD clade</taxon>
        <taxon>Panicoideae</taxon>
        <taxon>Panicodae</taxon>
        <taxon>Paniceae</taxon>
        <taxon>Panicinae</taxon>
        <taxon>Panicum</taxon>
        <taxon>Panicum sect. Hiantes</taxon>
    </lineage>
</organism>
<dbReference type="EMBL" id="CM029044">
    <property type="protein sequence ID" value="KAG2608177.1"/>
    <property type="molecule type" value="Genomic_DNA"/>
</dbReference>
<gene>
    <name evidence="2" type="ORF">PVAP13_4NG280138</name>
</gene>
<protein>
    <submittedName>
        <fullName evidence="2">Uncharacterized protein</fullName>
    </submittedName>
</protein>
<feature type="region of interest" description="Disordered" evidence="1">
    <location>
        <begin position="133"/>
        <end position="169"/>
    </location>
</feature>
<reference evidence="2" key="1">
    <citation type="submission" date="2020-05" db="EMBL/GenBank/DDBJ databases">
        <title>WGS assembly of Panicum virgatum.</title>
        <authorList>
            <person name="Lovell J.T."/>
            <person name="Jenkins J."/>
            <person name="Shu S."/>
            <person name="Juenger T.E."/>
            <person name="Schmutz J."/>
        </authorList>
    </citation>
    <scope>NUCLEOTIDE SEQUENCE</scope>
    <source>
        <strain evidence="2">AP13</strain>
    </source>
</reference>
<sequence>MKRPETQIRLKRNQTQSPSIPLPFHFNYSNPSIPPVAWSIVLVGRQAPIIGGSPRDLAHGRRHAEEPGAGGRCVRGEDRSMHDARRGDASCSSDLCVWQPLAPMGVLSFLAVHGDVGSTATSAASLGRKLASQRRAEASPAPAPVRAEGSDEVQTAAACPVDGGDEGRRRPSLPLLGVVDGLGHSRAFVVA</sequence>
<evidence type="ECO:0000256" key="1">
    <source>
        <dbReference type="SAM" id="MobiDB-lite"/>
    </source>
</evidence>
<feature type="compositionally biased region" description="Basic and acidic residues" evidence="1">
    <location>
        <begin position="56"/>
        <end position="66"/>
    </location>
</feature>
<comment type="caution">
    <text evidence="2">The sequence shown here is derived from an EMBL/GenBank/DDBJ whole genome shotgun (WGS) entry which is preliminary data.</text>
</comment>
<evidence type="ECO:0000313" key="3">
    <source>
        <dbReference type="Proteomes" id="UP000823388"/>
    </source>
</evidence>
<dbReference type="Proteomes" id="UP000823388">
    <property type="component" value="Chromosome 4N"/>
</dbReference>
<dbReference type="AlphaFoldDB" id="A0A8T0TD62"/>